<keyword evidence="17" id="KW-0576">Peroxisome</keyword>
<comment type="pathway">
    <text evidence="3">Protein modification; protein ubiquitination.</text>
</comment>
<keyword evidence="14" id="KW-0653">Protein transport</keyword>
<evidence type="ECO:0000256" key="11">
    <source>
        <dbReference type="ARBA" id="ARBA00022771"/>
    </source>
</evidence>
<evidence type="ECO:0000313" key="19">
    <source>
        <dbReference type="EMBL" id="OLP90316.1"/>
    </source>
</evidence>
<dbReference type="EMBL" id="LSRX01000717">
    <property type="protein sequence ID" value="OLP90316.1"/>
    <property type="molecule type" value="Genomic_DNA"/>
</dbReference>
<dbReference type="OMA" id="REKSECP"/>
<dbReference type="InterPro" id="IPR025654">
    <property type="entry name" value="PEX2/10"/>
</dbReference>
<dbReference type="Pfam" id="PF13639">
    <property type="entry name" value="zf-RING_2"/>
    <property type="match status" value="1"/>
</dbReference>
<dbReference type="EC" id="2.3.2.27" evidence="5"/>
<dbReference type="Pfam" id="PF04757">
    <property type="entry name" value="Pex2_Pex12"/>
    <property type="match status" value="1"/>
</dbReference>
<comment type="similarity">
    <text evidence="4">Belongs to the pex2/pex10/pex12 family.</text>
</comment>
<dbReference type="PANTHER" id="PTHR23350">
    <property type="entry name" value="PEROXISOME ASSEMBLY PROTEIN 10"/>
    <property type="match status" value="1"/>
</dbReference>
<dbReference type="GO" id="GO:0016558">
    <property type="term" value="P:protein import into peroxisome matrix"/>
    <property type="evidence" value="ECO:0007669"/>
    <property type="project" value="InterPro"/>
</dbReference>
<dbReference type="SUPFAM" id="SSF57850">
    <property type="entry name" value="RING/U-box"/>
    <property type="match status" value="1"/>
</dbReference>
<evidence type="ECO:0000256" key="15">
    <source>
        <dbReference type="ARBA" id="ARBA00022989"/>
    </source>
</evidence>
<accession>A0A1Q9D5F3</accession>
<evidence type="ECO:0000256" key="9">
    <source>
        <dbReference type="ARBA" id="ARBA00022692"/>
    </source>
</evidence>
<evidence type="ECO:0000313" key="20">
    <source>
        <dbReference type="Proteomes" id="UP000186817"/>
    </source>
</evidence>
<dbReference type="InterPro" id="IPR013083">
    <property type="entry name" value="Znf_RING/FYVE/PHD"/>
</dbReference>
<evidence type="ECO:0000256" key="2">
    <source>
        <dbReference type="ARBA" id="ARBA00004585"/>
    </source>
</evidence>
<dbReference type="GO" id="GO:0008270">
    <property type="term" value="F:zinc ion binding"/>
    <property type="evidence" value="ECO:0007669"/>
    <property type="project" value="UniProtKB-KW"/>
</dbReference>
<dbReference type="GO" id="GO:0005778">
    <property type="term" value="C:peroxisomal membrane"/>
    <property type="evidence" value="ECO:0007669"/>
    <property type="project" value="UniProtKB-SubCell"/>
</dbReference>
<evidence type="ECO:0000256" key="5">
    <source>
        <dbReference type="ARBA" id="ARBA00012483"/>
    </source>
</evidence>
<evidence type="ECO:0000256" key="3">
    <source>
        <dbReference type="ARBA" id="ARBA00004906"/>
    </source>
</evidence>
<keyword evidence="10" id="KW-0479">Metal-binding</keyword>
<evidence type="ECO:0000256" key="13">
    <source>
        <dbReference type="ARBA" id="ARBA00022833"/>
    </source>
</evidence>
<evidence type="ECO:0000256" key="16">
    <source>
        <dbReference type="ARBA" id="ARBA00023136"/>
    </source>
</evidence>
<reference evidence="19 20" key="1">
    <citation type="submission" date="2016-02" db="EMBL/GenBank/DDBJ databases">
        <title>Genome analysis of coral dinoflagellate symbionts highlights evolutionary adaptations to a symbiotic lifestyle.</title>
        <authorList>
            <person name="Aranda M."/>
            <person name="Li Y."/>
            <person name="Liew Y.J."/>
            <person name="Baumgarten S."/>
            <person name="Simakov O."/>
            <person name="Wilson M."/>
            <person name="Piel J."/>
            <person name="Ashoor H."/>
            <person name="Bougouffa S."/>
            <person name="Bajic V.B."/>
            <person name="Ryu T."/>
            <person name="Ravasi T."/>
            <person name="Bayer T."/>
            <person name="Micklem G."/>
            <person name="Kim H."/>
            <person name="Bhak J."/>
            <person name="Lajeunesse T.C."/>
            <person name="Voolstra C.R."/>
        </authorList>
    </citation>
    <scope>NUCLEOTIDE SEQUENCE [LARGE SCALE GENOMIC DNA]</scope>
    <source>
        <strain evidence="19 20">CCMP2467</strain>
    </source>
</reference>
<keyword evidence="6" id="KW-0813">Transport</keyword>
<comment type="subcellular location">
    <subcellularLocation>
        <location evidence="2">Peroxisome membrane</location>
        <topology evidence="2">Multi-pass membrane protein</topology>
    </subcellularLocation>
</comment>
<keyword evidence="13" id="KW-0862">Zinc</keyword>
<evidence type="ECO:0000256" key="10">
    <source>
        <dbReference type="ARBA" id="ARBA00022723"/>
    </source>
</evidence>
<dbReference type="AlphaFoldDB" id="A0A1Q9D5F3"/>
<proteinExistence type="inferred from homology"/>
<comment type="caution">
    <text evidence="19">The sequence shown here is derived from an EMBL/GenBank/DDBJ whole genome shotgun (WGS) entry which is preliminary data.</text>
</comment>
<keyword evidence="7" id="KW-0962">Peroxisome biogenesis</keyword>
<dbReference type="InterPro" id="IPR017907">
    <property type="entry name" value="Znf_RING_CS"/>
</dbReference>
<evidence type="ECO:0000256" key="17">
    <source>
        <dbReference type="ARBA" id="ARBA00023140"/>
    </source>
</evidence>
<keyword evidence="16" id="KW-0472">Membrane</keyword>
<keyword evidence="9" id="KW-0812">Transmembrane</keyword>
<organism evidence="19 20">
    <name type="scientific">Symbiodinium microadriaticum</name>
    <name type="common">Dinoflagellate</name>
    <name type="synonym">Zooxanthella microadriatica</name>
    <dbReference type="NCBI Taxonomy" id="2951"/>
    <lineage>
        <taxon>Eukaryota</taxon>
        <taxon>Sar</taxon>
        <taxon>Alveolata</taxon>
        <taxon>Dinophyceae</taxon>
        <taxon>Suessiales</taxon>
        <taxon>Symbiodiniaceae</taxon>
        <taxon>Symbiodinium</taxon>
    </lineage>
</organism>
<feature type="domain" description="RING-type" evidence="18">
    <location>
        <begin position="230"/>
        <end position="268"/>
    </location>
</feature>
<evidence type="ECO:0000256" key="14">
    <source>
        <dbReference type="ARBA" id="ARBA00022927"/>
    </source>
</evidence>
<dbReference type="InterPro" id="IPR001841">
    <property type="entry name" value="Znf_RING"/>
</dbReference>
<dbReference type="Gene3D" id="3.30.40.10">
    <property type="entry name" value="Zinc/RING finger domain, C3HC4 (zinc finger)"/>
    <property type="match status" value="1"/>
</dbReference>
<dbReference type="PROSITE" id="PS50089">
    <property type="entry name" value="ZF_RING_2"/>
    <property type="match status" value="1"/>
</dbReference>
<evidence type="ECO:0000259" key="18">
    <source>
        <dbReference type="PROSITE" id="PS50089"/>
    </source>
</evidence>
<evidence type="ECO:0000256" key="1">
    <source>
        <dbReference type="ARBA" id="ARBA00000900"/>
    </source>
</evidence>
<dbReference type="PROSITE" id="PS00518">
    <property type="entry name" value="ZF_RING_1"/>
    <property type="match status" value="1"/>
</dbReference>
<dbReference type="SMART" id="SM00184">
    <property type="entry name" value="RING"/>
    <property type="match status" value="1"/>
</dbReference>
<keyword evidence="11" id="KW-0863">Zinc-finger</keyword>
<dbReference type="GO" id="GO:0061630">
    <property type="term" value="F:ubiquitin protein ligase activity"/>
    <property type="evidence" value="ECO:0007669"/>
    <property type="project" value="UniProtKB-EC"/>
</dbReference>
<evidence type="ECO:0000256" key="8">
    <source>
        <dbReference type="ARBA" id="ARBA00022679"/>
    </source>
</evidence>
<sequence length="311" mass="33930">MASGHSDLPLPLPFAHQADLVRAHQKDEQCKGELRRLVLDAVEETLGGRAAAWQPTAGAIADYAYSIFTVLAGSTLGEEYCELLSVSPGLQPSDWRRRLAAALLAVALPNCQARLPVSLAALMSVVMPLLMRVHLALFYLFGRYHHLSDRALCLRAVSMAERPYRNFSYRPLGALLLAQVLGQVLFTVLERRRSRATPANAAVSMTGIWDSIHDNSVRSAFPDQGQTPLCNICMCPSEVTTATPCGHLFCWDCIASWCAMKSSCPLCRAAAPPQKLLPLLHYASTSFLSASRLTFEGSMRLDGEAVICSLL</sequence>
<dbReference type="InterPro" id="IPR006845">
    <property type="entry name" value="Pex_N"/>
</dbReference>
<dbReference type="CDD" id="cd16527">
    <property type="entry name" value="RING-HC_PEX10"/>
    <property type="match status" value="1"/>
</dbReference>
<evidence type="ECO:0000256" key="4">
    <source>
        <dbReference type="ARBA" id="ARBA00008704"/>
    </source>
</evidence>
<evidence type="ECO:0000256" key="6">
    <source>
        <dbReference type="ARBA" id="ARBA00022448"/>
    </source>
</evidence>
<dbReference type="PANTHER" id="PTHR23350:SF0">
    <property type="entry name" value="PEROXISOME BIOGENESIS FACTOR 10"/>
    <property type="match status" value="1"/>
</dbReference>
<gene>
    <name evidence="19" type="primary">PEX10</name>
    <name evidence="19" type="ORF">AK812_SmicGene28115</name>
</gene>
<keyword evidence="8" id="KW-0808">Transferase</keyword>
<keyword evidence="12" id="KW-0833">Ubl conjugation pathway</keyword>
<dbReference type="OrthoDB" id="6270329at2759"/>
<dbReference type="Proteomes" id="UP000186817">
    <property type="component" value="Unassembled WGS sequence"/>
</dbReference>
<evidence type="ECO:0000256" key="7">
    <source>
        <dbReference type="ARBA" id="ARBA00022593"/>
    </source>
</evidence>
<comment type="catalytic activity">
    <reaction evidence="1">
        <text>S-ubiquitinyl-[E2 ubiquitin-conjugating enzyme]-L-cysteine + [acceptor protein]-L-lysine = [E2 ubiquitin-conjugating enzyme]-L-cysteine + N(6)-ubiquitinyl-[acceptor protein]-L-lysine.</text>
        <dbReference type="EC" id="2.3.2.27"/>
    </reaction>
</comment>
<protein>
    <recommendedName>
        <fullName evidence="5">RING-type E3 ubiquitin transferase</fullName>
        <ecNumber evidence="5">2.3.2.27</ecNumber>
    </recommendedName>
</protein>
<name>A0A1Q9D5F3_SYMMI</name>
<evidence type="ECO:0000256" key="12">
    <source>
        <dbReference type="ARBA" id="ARBA00022786"/>
    </source>
</evidence>
<keyword evidence="20" id="KW-1185">Reference proteome</keyword>
<keyword evidence="15" id="KW-1133">Transmembrane helix</keyword>